<accession>A0A1Q9EPU3</accession>
<proteinExistence type="predicted"/>
<keyword evidence="1" id="KW-0732">Signal</keyword>
<feature type="signal peptide" evidence="1">
    <location>
        <begin position="1"/>
        <end position="22"/>
    </location>
</feature>
<evidence type="ECO:0000256" key="1">
    <source>
        <dbReference type="SAM" id="SignalP"/>
    </source>
</evidence>
<gene>
    <name evidence="2" type="ORF">AK812_SmicGene6931</name>
</gene>
<evidence type="ECO:0000313" key="2">
    <source>
        <dbReference type="EMBL" id="OLQ09453.1"/>
    </source>
</evidence>
<organism evidence="2 3">
    <name type="scientific">Symbiodinium microadriaticum</name>
    <name type="common">Dinoflagellate</name>
    <name type="synonym">Zooxanthella microadriatica</name>
    <dbReference type="NCBI Taxonomy" id="2951"/>
    <lineage>
        <taxon>Eukaryota</taxon>
        <taxon>Sar</taxon>
        <taxon>Alveolata</taxon>
        <taxon>Dinophyceae</taxon>
        <taxon>Suessiales</taxon>
        <taxon>Symbiodiniaceae</taxon>
        <taxon>Symbiodinium</taxon>
    </lineage>
</organism>
<dbReference type="OrthoDB" id="10344744at2759"/>
<evidence type="ECO:0000313" key="3">
    <source>
        <dbReference type="Proteomes" id="UP000186817"/>
    </source>
</evidence>
<dbReference type="EMBL" id="LSRX01000096">
    <property type="protein sequence ID" value="OLQ09453.1"/>
    <property type="molecule type" value="Genomic_DNA"/>
</dbReference>
<dbReference type="AlphaFoldDB" id="A0A1Q9EPU3"/>
<dbReference type="Proteomes" id="UP000186817">
    <property type="component" value="Unassembled WGS sequence"/>
</dbReference>
<sequence>MRRAGCAWVAAATIAWLRGGDACTDLIPGWQDKDGNDCNHYRNTKKWCTPTGAYDHEWDPEFRTWFADYLLPNETLTAVDVCCNCGAGLCKDEKLWIDSRGWSCDQYYQEGWCPSGIPAGESLQATWMTKNIVEFVNGCQCGGGCQSSSTWVDSRGSNCSAYYQQQWCAWSGGVGPGWDSSWGAIEDYAVGGQSAWDACCECSRCKDDVILYDQDEVDAWAAQNCRVVRKIRLTNLVSDSSALSHLRSIHILEVIQAQVTSLAGFENDAWLALHKSYE</sequence>
<feature type="chain" id="PRO_5010372358" evidence="1">
    <location>
        <begin position="23"/>
        <end position="278"/>
    </location>
</feature>
<name>A0A1Q9EPU3_SYMMI</name>
<protein>
    <submittedName>
        <fullName evidence="2">Uncharacterized protein</fullName>
    </submittedName>
</protein>
<reference evidence="2 3" key="1">
    <citation type="submission" date="2016-02" db="EMBL/GenBank/DDBJ databases">
        <title>Genome analysis of coral dinoflagellate symbionts highlights evolutionary adaptations to a symbiotic lifestyle.</title>
        <authorList>
            <person name="Aranda M."/>
            <person name="Li Y."/>
            <person name="Liew Y.J."/>
            <person name="Baumgarten S."/>
            <person name="Simakov O."/>
            <person name="Wilson M."/>
            <person name="Piel J."/>
            <person name="Ashoor H."/>
            <person name="Bougouffa S."/>
            <person name="Bajic V.B."/>
            <person name="Ryu T."/>
            <person name="Ravasi T."/>
            <person name="Bayer T."/>
            <person name="Micklem G."/>
            <person name="Kim H."/>
            <person name="Bhak J."/>
            <person name="Lajeunesse T.C."/>
            <person name="Voolstra C.R."/>
        </authorList>
    </citation>
    <scope>NUCLEOTIDE SEQUENCE [LARGE SCALE GENOMIC DNA]</scope>
    <source>
        <strain evidence="2 3">CCMP2467</strain>
    </source>
</reference>
<comment type="caution">
    <text evidence="2">The sequence shown here is derived from an EMBL/GenBank/DDBJ whole genome shotgun (WGS) entry which is preliminary data.</text>
</comment>
<keyword evidence="3" id="KW-1185">Reference proteome</keyword>